<feature type="transmembrane region" description="Helical" evidence="1">
    <location>
        <begin position="72"/>
        <end position="97"/>
    </location>
</feature>
<dbReference type="OrthoDB" id="1139505at2"/>
<proteinExistence type="predicted"/>
<dbReference type="Proteomes" id="UP000184543">
    <property type="component" value="Unassembled WGS sequence"/>
</dbReference>
<sequence>MGMLSKFTRLRRNKKFEYSPRYFDDKGKGNPFKIEPKFDKYRSTLETPRGLKGKFSNAMADMRRKGDRNLKIRMIVIIAILVLIVLFILDFDLTIFFPK</sequence>
<dbReference type="STRING" id="192903.SAMN04488513_104211"/>
<evidence type="ECO:0000313" key="3">
    <source>
        <dbReference type="Proteomes" id="UP000184543"/>
    </source>
</evidence>
<evidence type="ECO:0000256" key="1">
    <source>
        <dbReference type="SAM" id="Phobius"/>
    </source>
</evidence>
<name>A0A1M6J2B1_9FLAO</name>
<evidence type="ECO:0008006" key="4">
    <source>
        <dbReference type="Google" id="ProtNLM"/>
    </source>
</evidence>
<accession>A0A1M6J2B1</accession>
<dbReference type="EMBL" id="FQYU01000004">
    <property type="protein sequence ID" value="SHJ40731.1"/>
    <property type="molecule type" value="Genomic_DNA"/>
</dbReference>
<reference evidence="3" key="1">
    <citation type="submission" date="2016-11" db="EMBL/GenBank/DDBJ databases">
        <authorList>
            <person name="Varghese N."/>
            <person name="Submissions S."/>
        </authorList>
    </citation>
    <scope>NUCLEOTIDE SEQUENCE [LARGE SCALE GENOMIC DNA]</scope>
    <source>
        <strain evidence="3">DSM 19858</strain>
    </source>
</reference>
<organism evidence="2 3">
    <name type="scientific">Pseudozobellia thermophila</name>
    <dbReference type="NCBI Taxonomy" id="192903"/>
    <lineage>
        <taxon>Bacteria</taxon>
        <taxon>Pseudomonadati</taxon>
        <taxon>Bacteroidota</taxon>
        <taxon>Flavobacteriia</taxon>
        <taxon>Flavobacteriales</taxon>
        <taxon>Flavobacteriaceae</taxon>
        <taxon>Pseudozobellia</taxon>
    </lineage>
</organism>
<keyword evidence="1" id="KW-0472">Membrane</keyword>
<dbReference type="AlphaFoldDB" id="A0A1M6J2B1"/>
<keyword evidence="3" id="KW-1185">Reference proteome</keyword>
<gene>
    <name evidence="2" type="ORF">SAMN04488513_104211</name>
</gene>
<evidence type="ECO:0000313" key="2">
    <source>
        <dbReference type="EMBL" id="SHJ40731.1"/>
    </source>
</evidence>
<keyword evidence="1" id="KW-1133">Transmembrane helix</keyword>
<keyword evidence="1" id="KW-0812">Transmembrane</keyword>
<protein>
    <recommendedName>
        <fullName evidence="4">Riboflavin synthase subunit beta</fullName>
    </recommendedName>
</protein>